<feature type="transmembrane region" description="Helical" evidence="6">
    <location>
        <begin position="46"/>
        <end position="65"/>
    </location>
</feature>
<evidence type="ECO:0000256" key="1">
    <source>
        <dbReference type="ARBA" id="ARBA00004651"/>
    </source>
</evidence>
<feature type="transmembrane region" description="Helical" evidence="6">
    <location>
        <begin position="449"/>
        <end position="467"/>
    </location>
</feature>
<evidence type="ECO:0000256" key="5">
    <source>
        <dbReference type="ARBA" id="ARBA00023136"/>
    </source>
</evidence>
<organism evidence="8 9">
    <name type="scientific">Ornithinibacillus salinisoli</name>
    <dbReference type="NCBI Taxonomy" id="1848459"/>
    <lineage>
        <taxon>Bacteria</taxon>
        <taxon>Bacillati</taxon>
        <taxon>Bacillota</taxon>
        <taxon>Bacilli</taxon>
        <taxon>Bacillales</taxon>
        <taxon>Bacillaceae</taxon>
        <taxon>Ornithinibacillus</taxon>
    </lineage>
</organism>
<evidence type="ECO:0000313" key="8">
    <source>
        <dbReference type="EMBL" id="MFD2046125.1"/>
    </source>
</evidence>
<feature type="transmembrane region" description="Helical" evidence="6">
    <location>
        <begin position="21"/>
        <end position="40"/>
    </location>
</feature>
<evidence type="ECO:0000259" key="7">
    <source>
        <dbReference type="SMART" id="SM00849"/>
    </source>
</evidence>
<feature type="domain" description="Metallo-beta-lactamase" evidence="7">
    <location>
        <begin position="511"/>
        <end position="713"/>
    </location>
</feature>
<dbReference type="Pfam" id="PF00753">
    <property type="entry name" value="Lactamase_B"/>
    <property type="match status" value="1"/>
</dbReference>
<dbReference type="InterPro" id="IPR001279">
    <property type="entry name" value="Metallo-B-lactamas"/>
</dbReference>
<dbReference type="PANTHER" id="PTHR30619">
    <property type="entry name" value="DNA INTERNALIZATION/COMPETENCE PROTEIN COMEC/REC2"/>
    <property type="match status" value="1"/>
</dbReference>
<name>A0ABW4W726_9BACI</name>
<dbReference type="CDD" id="cd07731">
    <property type="entry name" value="ComA-like_MBL-fold"/>
    <property type="match status" value="1"/>
</dbReference>
<dbReference type="SUPFAM" id="SSF56281">
    <property type="entry name" value="Metallo-hydrolase/oxidoreductase"/>
    <property type="match status" value="1"/>
</dbReference>
<dbReference type="Pfam" id="PF03772">
    <property type="entry name" value="Competence"/>
    <property type="match status" value="1"/>
</dbReference>
<comment type="subcellular location">
    <subcellularLocation>
        <location evidence="1">Cell membrane</location>
        <topology evidence="1">Multi-pass membrane protein</topology>
    </subcellularLocation>
</comment>
<feature type="transmembrane region" description="Helical" evidence="6">
    <location>
        <begin position="274"/>
        <end position="297"/>
    </location>
</feature>
<feature type="transmembrane region" description="Helical" evidence="6">
    <location>
        <begin position="383"/>
        <end position="415"/>
    </location>
</feature>
<dbReference type="InterPro" id="IPR004797">
    <property type="entry name" value="Competence_ComEC/Rec2"/>
</dbReference>
<dbReference type="InterPro" id="IPR035681">
    <property type="entry name" value="ComA-like_MBL"/>
</dbReference>
<dbReference type="Proteomes" id="UP001597383">
    <property type="component" value="Unassembled WGS sequence"/>
</dbReference>
<dbReference type="RefSeq" id="WP_377556932.1">
    <property type="nucleotide sequence ID" value="NZ_JBHUHQ010000021.1"/>
</dbReference>
<dbReference type="SMART" id="SM00849">
    <property type="entry name" value="Lactamase_B"/>
    <property type="match status" value="1"/>
</dbReference>
<keyword evidence="5 6" id="KW-0472">Membrane</keyword>
<dbReference type="PANTHER" id="PTHR30619:SF1">
    <property type="entry name" value="RECOMBINATION PROTEIN 2"/>
    <property type="match status" value="1"/>
</dbReference>
<feature type="transmembrane region" description="Helical" evidence="6">
    <location>
        <begin position="234"/>
        <end position="254"/>
    </location>
</feature>
<dbReference type="NCBIfam" id="TIGR00360">
    <property type="entry name" value="ComEC_N-term"/>
    <property type="match status" value="1"/>
</dbReference>
<gene>
    <name evidence="8" type="ORF">ACFSJF_17770</name>
</gene>
<keyword evidence="2" id="KW-1003">Cell membrane</keyword>
<keyword evidence="4 6" id="KW-1133">Transmembrane helix</keyword>
<keyword evidence="3 6" id="KW-0812">Transmembrane</keyword>
<reference evidence="9" key="1">
    <citation type="journal article" date="2019" name="Int. J. Syst. Evol. Microbiol.">
        <title>The Global Catalogue of Microorganisms (GCM) 10K type strain sequencing project: providing services to taxonomists for standard genome sequencing and annotation.</title>
        <authorList>
            <consortium name="The Broad Institute Genomics Platform"/>
            <consortium name="The Broad Institute Genome Sequencing Center for Infectious Disease"/>
            <person name="Wu L."/>
            <person name="Ma J."/>
        </authorList>
    </citation>
    <scope>NUCLEOTIDE SEQUENCE [LARGE SCALE GENOMIC DNA]</scope>
    <source>
        <strain evidence="9">R28</strain>
    </source>
</reference>
<proteinExistence type="predicted"/>
<feature type="transmembrane region" description="Helical" evidence="6">
    <location>
        <begin position="327"/>
        <end position="343"/>
    </location>
</feature>
<keyword evidence="9" id="KW-1185">Reference proteome</keyword>
<protein>
    <submittedName>
        <fullName evidence="8">DNA internalization-related competence protein ComEC/Rec2</fullName>
    </submittedName>
</protein>
<feature type="transmembrane region" description="Helical" evidence="6">
    <location>
        <begin position="304"/>
        <end position="321"/>
    </location>
</feature>
<dbReference type="Gene3D" id="3.60.15.10">
    <property type="entry name" value="Ribonuclease Z/Hydroxyacylglutathione hydrolase-like"/>
    <property type="match status" value="1"/>
</dbReference>
<evidence type="ECO:0000256" key="2">
    <source>
        <dbReference type="ARBA" id="ARBA00022475"/>
    </source>
</evidence>
<evidence type="ECO:0000256" key="6">
    <source>
        <dbReference type="SAM" id="Phobius"/>
    </source>
</evidence>
<dbReference type="InterPro" id="IPR004477">
    <property type="entry name" value="ComEC_N"/>
</dbReference>
<dbReference type="InterPro" id="IPR036866">
    <property type="entry name" value="RibonucZ/Hydroxyglut_hydro"/>
</dbReference>
<evidence type="ECO:0000256" key="4">
    <source>
        <dbReference type="ARBA" id="ARBA00022989"/>
    </source>
</evidence>
<sequence>MKGKWYIAAISIAISVLTIHLDNKYFFVGLVVWLLILYFMKRLGKIPVLVSLTLSLFFIFYIPPLNETSHEIPPKNIEVTGEITSPIEMKEQYINFRFKEASTKQSILITIFPDQIVTNEESAMLLHGATCRVFGSLGLPDKSSNPGQFDYRSYLATQGITYQLIVESIEDISCQGSSPFISKIFQWKVLLQEGLSELYSTETYAWINALVLGNDDFIAEDTIEIFRKWGLSHLLAISGLHIGLVVALIYFVLIKLSILTKEKAQWTITFVLPLYALLAGGQPSVWRASLMVLMIVLLSKLKRVYSSIDIISMVFILLIIFDKYIVYHIGFQLSFLVTFTILLSREWLLETQSLFFQMLKISFISQIVIIPLQFLYFSSVQPLAILLNVIVVPYFSFFVIPFMFILVFFSLFPFVAKIFDQLFIFVHEKLFVSFLEVIDHYVYFPWINGSFPLSIAVVFYALVLLMMKNIQLHKSMLAFRYGVLLTVLIMYVICRPYFSPNGSVTMLDIGQGDAIVIELPYREGVILIDAGANFTFDQMEPGEKVFTQIIKPFLHTKGIVKLDAIFISHEDVDHYGSVGYLLEEFIVEQIFISPYFELPPSELLTWKKLGTEINRVQKGEEVIVGEKSFYVLEPSENKGSSNENSLVIYSEFGGQNWLFTGDIGKITEENMMKNYPELVVDILKVAHHGSHSSTDKYFIETIEPDYALISVGKNNRYGHPAKEVLQTLEEADVTILRTDLDGAVFFHFGHESGTFYKYVP</sequence>
<feature type="transmembrane region" description="Helical" evidence="6">
    <location>
        <begin position="355"/>
        <end position="377"/>
    </location>
</feature>
<evidence type="ECO:0000256" key="3">
    <source>
        <dbReference type="ARBA" id="ARBA00022692"/>
    </source>
</evidence>
<dbReference type="NCBIfam" id="TIGR00361">
    <property type="entry name" value="ComEC_Rec2"/>
    <property type="match status" value="1"/>
</dbReference>
<dbReference type="InterPro" id="IPR025405">
    <property type="entry name" value="DUF4131"/>
</dbReference>
<feature type="transmembrane region" description="Helical" evidence="6">
    <location>
        <begin position="479"/>
        <end position="498"/>
    </location>
</feature>
<accession>A0ABW4W726</accession>
<dbReference type="InterPro" id="IPR052159">
    <property type="entry name" value="Competence_DNA_uptake"/>
</dbReference>
<dbReference type="Pfam" id="PF13567">
    <property type="entry name" value="DUF4131"/>
    <property type="match status" value="1"/>
</dbReference>
<comment type="caution">
    <text evidence="8">The sequence shown here is derived from an EMBL/GenBank/DDBJ whole genome shotgun (WGS) entry which is preliminary data.</text>
</comment>
<evidence type="ECO:0000313" key="9">
    <source>
        <dbReference type="Proteomes" id="UP001597383"/>
    </source>
</evidence>
<dbReference type="EMBL" id="JBHUHQ010000021">
    <property type="protein sequence ID" value="MFD2046125.1"/>
    <property type="molecule type" value="Genomic_DNA"/>
</dbReference>